<dbReference type="AlphaFoldDB" id="A0A1E3VIT0"/>
<dbReference type="InterPro" id="IPR017926">
    <property type="entry name" value="GATASE"/>
</dbReference>
<dbReference type="SUPFAM" id="SSF52317">
    <property type="entry name" value="Class I glutamine amidotransferase-like"/>
    <property type="match status" value="1"/>
</dbReference>
<dbReference type="CDD" id="cd01741">
    <property type="entry name" value="GATase1_1"/>
    <property type="match status" value="1"/>
</dbReference>
<dbReference type="PROSITE" id="PS51273">
    <property type="entry name" value="GATASE_TYPE_1"/>
    <property type="match status" value="1"/>
</dbReference>
<evidence type="ECO:0000313" key="3">
    <source>
        <dbReference type="Proteomes" id="UP000094472"/>
    </source>
</evidence>
<evidence type="ECO:0000259" key="1">
    <source>
        <dbReference type="Pfam" id="PF00117"/>
    </source>
</evidence>
<reference evidence="2 3" key="1">
    <citation type="journal article" date="2016" name="Environ. Microbiol.">
        <title>New Methyloceanibacter diversity from North Sea sediments includes methanotroph containing solely the soluble methane monooxygenase.</title>
        <authorList>
            <person name="Vekeman B."/>
            <person name="Kerckhof F.M."/>
            <person name="Cremers G."/>
            <person name="de Vos P."/>
            <person name="Vandamme P."/>
            <person name="Boon N."/>
            <person name="Op den Camp H.J."/>
            <person name="Heylen K."/>
        </authorList>
    </citation>
    <scope>NUCLEOTIDE SEQUENCE [LARGE SCALE GENOMIC DNA]</scope>
    <source>
        <strain evidence="2 3">R-67175</strain>
    </source>
</reference>
<evidence type="ECO:0000313" key="2">
    <source>
        <dbReference type="EMBL" id="ODR93424.1"/>
    </source>
</evidence>
<dbReference type="Proteomes" id="UP000094472">
    <property type="component" value="Unassembled WGS sequence"/>
</dbReference>
<name>A0A1E3VIT0_9HYPH</name>
<dbReference type="STRING" id="1774969.AUC69_04275"/>
<proteinExistence type="predicted"/>
<dbReference type="PANTHER" id="PTHR42695:SF5">
    <property type="entry name" value="GLUTAMINE AMIDOTRANSFERASE YLR126C-RELATED"/>
    <property type="match status" value="1"/>
</dbReference>
<dbReference type="InterPro" id="IPR044992">
    <property type="entry name" value="ChyE-like"/>
</dbReference>
<feature type="domain" description="Glutamine amidotransferase" evidence="1">
    <location>
        <begin position="30"/>
        <end position="181"/>
    </location>
</feature>
<dbReference type="GO" id="GO:0005829">
    <property type="term" value="C:cytosol"/>
    <property type="evidence" value="ECO:0007669"/>
    <property type="project" value="TreeGrafter"/>
</dbReference>
<dbReference type="Gene3D" id="3.40.50.880">
    <property type="match status" value="1"/>
</dbReference>
<organism evidence="2 3">
    <name type="scientific">Methyloceanibacter superfactus</name>
    <dbReference type="NCBI Taxonomy" id="1774969"/>
    <lineage>
        <taxon>Bacteria</taxon>
        <taxon>Pseudomonadati</taxon>
        <taxon>Pseudomonadota</taxon>
        <taxon>Alphaproteobacteria</taxon>
        <taxon>Hyphomicrobiales</taxon>
        <taxon>Hyphomicrobiaceae</taxon>
        <taxon>Methyloceanibacter</taxon>
    </lineage>
</organism>
<dbReference type="EMBL" id="LPWF01000038">
    <property type="protein sequence ID" value="ODR93424.1"/>
    <property type="molecule type" value="Genomic_DNA"/>
</dbReference>
<dbReference type="OrthoDB" id="9794816at2"/>
<keyword evidence="3" id="KW-1185">Reference proteome</keyword>
<dbReference type="RefSeq" id="WP_069442958.1">
    <property type="nucleotide sequence ID" value="NZ_LPWF01000038.1"/>
</dbReference>
<protein>
    <recommendedName>
        <fullName evidence="1">Glutamine amidotransferase domain-containing protein</fullName>
    </recommendedName>
</protein>
<dbReference type="PANTHER" id="PTHR42695">
    <property type="entry name" value="GLUTAMINE AMIDOTRANSFERASE YLR126C-RELATED"/>
    <property type="match status" value="1"/>
</dbReference>
<comment type="caution">
    <text evidence="2">The sequence shown here is derived from an EMBL/GenBank/DDBJ whole genome shotgun (WGS) entry which is preliminary data.</text>
</comment>
<accession>A0A1E3VIT0</accession>
<dbReference type="Pfam" id="PF00117">
    <property type="entry name" value="GATase"/>
    <property type="match status" value="1"/>
</dbReference>
<dbReference type="InterPro" id="IPR029062">
    <property type="entry name" value="Class_I_gatase-like"/>
</dbReference>
<sequence>MKPVLIVQNDAKEGAGQLSTLIAERGLGQETVFGYDTDYDTLKPGDYSGLVVLGGAQSAYETDEYPYLQREIALCQDFMAAKKPIAGFCLGAQILARALGGEVAPGAEKEIGWYDLVLSEAAADDAILEDHPKTLLAYHFHGDRIENVPGAVNLASSELTSCQLFRYGDNVYGFQYHAEVDAPLVDVMCRNNADYMASNGFDAEAVIAESRTALPAFAQACKGVLRRWLDLVTGREVK</sequence>
<gene>
    <name evidence="2" type="ORF">AUC69_04275</name>
</gene>